<evidence type="ECO:0000313" key="1">
    <source>
        <dbReference type="EMBL" id="MDD9206206.1"/>
    </source>
</evidence>
<name>A0ABT5TVW5_9MICO</name>
<dbReference type="EMBL" id="JARACI010000813">
    <property type="protein sequence ID" value="MDD9206206.1"/>
    <property type="molecule type" value="Genomic_DNA"/>
</dbReference>
<accession>A0ABT5TVW5</accession>
<dbReference type="InterPro" id="IPR011008">
    <property type="entry name" value="Dimeric_a/b-barrel"/>
</dbReference>
<keyword evidence="2" id="KW-1185">Reference proteome</keyword>
<evidence type="ECO:0000313" key="2">
    <source>
        <dbReference type="Proteomes" id="UP001165561"/>
    </source>
</evidence>
<evidence type="ECO:0008006" key="3">
    <source>
        <dbReference type="Google" id="ProtNLM"/>
    </source>
</evidence>
<dbReference type="SUPFAM" id="SSF54909">
    <property type="entry name" value="Dimeric alpha+beta barrel"/>
    <property type="match status" value="1"/>
</dbReference>
<reference evidence="1" key="1">
    <citation type="submission" date="2023-02" db="EMBL/GenBank/DDBJ databases">
        <title>Georgenia sp.10Sc9-8, isolated from a soil sample collected from the Taklamakan desert.</title>
        <authorList>
            <person name="Liu S."/>
        </authorList>
    </citation>
    <scope>NUCLEOTIDE SEQUENCE</scope>
    <source>
        <strain evidence="1">10Sc9-8</strain>
    </source>
</reference>
<proteinExistence type="predicted"/>
<organism evidence="1 2">
    <name type="scientific">Georgenia halotolerans</name>
    <dbReference type="NCBI Taxonomy" id="3028317"/>
    <lineage>
        <taxon>Bacteria</taxon>
        <taxon>Bacillati</taxon>
        <taxon>Actinomycetota</taxon>
        <taxon>Actinomycetes</taxon>
        <taxon>Micrococcales</taxon>
        <taxon>Bogoriellaceae</taxon>
        <taxon>Georgenia</taxon>
    </lineage>
</organism>
<dbReference type="Proteomes" id="UP001165561">
    <property type="component" value="Unassembled WGS sequence"/>
</dbReference>
<comment type="caution">
    <text evidence="1">The sequence shown here is derived from an EMBL/GenBank/DDBJ whole genome shotgun (WGS) entry which is preliminary data.</text>
</comment>
<sequence length="134" mass="14677">MITLPWQAGPDHDADAGLALVSVLRLRHRSDVPAFLKSALELRRAFAQAPGAISLGLAAAPWARTFWTCSLWTDQPAMAAYTAGPLHRHVMTQFSGRMASSRFQTWPPPAERPSWAEVRHRLAEPGAAAPHVHP</sequence>
<protein>
    <recommendedName>
        <fullName evidence="3">DUF3291 domain-containing protein</fullName>
    </recommendedName>
</protein>
<gene>
    <name evidence="1" type="ORF">PU560_06950</name>
</gene>